<dbReference type="RefSeq" id="WP_004707266.1">
    <property type="nucleotide sequence ID" value="NZ_CP023964.1"/>
</dbReference>
<dbReference type="EMBL" id="UHJA01000001">
    <property type="protein sequence ID" value="SUP77661.1"/>
    <property type="molecule type" value="Genomic_DNA"/>
</dbReference>
<protein>
    <submittedName>
        <fullName evidence="1">Acetyltransferase domain-containing protein</fullName>
    </submittedName>
</protein>
<proteinExistence type="predicted"/>
<keyword evidence="1" id="KW-0808">Transferase</keyword>
<accession>A0A380PVT1</accession>
<dbReference type="GO" id="GO:0016740">
    <property type="term" value="F:transferase activity"/>
    <property type="evidence" value="ECO:0007669"/>
    <property type="project" value="UniProtKB-KW"/>
</dbReference>
<dbReference type="GeneID" id="57905222"/>
<dbReference type="AlphaFoldDB" id="A0A380PVT1"/>
<dbReference type="OrthoDB" id="6479700at2"/>
<evidence type="ECO:0000313" key="2">
    <source>
        <dbReference type="Proteomes" id="UP000254835"/>
    </source>
</evidence>
<reference evidence="1 2" key="1">
    <citation type="submission" date="2018-06" db="EMBL/GenBank/DDBJ databases">
        <authorList>
            <consortium name="Pathogen Informatics"/>
            <person name="Doyle S."/>
        </authorList>
    </citation>
    <scope>NUCLEOTIDE SEQUENCE [LARGE SCALE GENOMIC DNA]</scope>
    <source>
        <strain evidence="1 2">NCTC11470</strain>
    </source>
</reference>
<evidence type="ECO:0000313" key="1">
    <source>
        <dbReference type="EMBL" id="SUP77661.1"/>
    </source>
</evidence>
<dbReference type="Proteomes" id="UP000254835">
    <property type="component" value="Unassembled WGS sequence"/>
</dbReference>
<gene>
    <name evidence="1" type="ORF">NCTC11470_02738</name>
</gene>
<sequence length="679" mass="76647">MHNKFILLFFVFYLLPLPLSFSETEISYNYVTPPIDDNFPHSHEHYEFFDEDLFSYQVNNIDPNINQDRMNIVAKNNNSLNCEKTCVILSKMVISLDDIFHTSVVDFERQSRVALFSFEIDSNSMFNLNLENNADITIDDNEINILSRGVNSQQISHPLQPDTTSISFIFEMSNSELKINYMENSQDQKGIPSPTIILHSERTRNLNTLPNLIIYNNVLNGPLIMSHHLMATMSSHHRTRREVAGTLGCLLSGPLALYNVVVHGRCNQVESAWASIKLFFSGEDKAKMRLVAGSATALKPISLTPEKTEEPPNAMVLAHLDLPSLHQQSLTLPAVAKACHIPLENLISRRFPRQIDGPTCGSWLSRLLADFTLLFGSSLRDWSLDHLRRVLDSAIDSDSTGYAVIDTGTERRLLQGIRRGVRELGRIEAINQITHSFHYAESALAHYYLRTNGENTSPSAAQNLPLGHYVLSLDTYIPSTEPVRIRRNGEWETSGSLTFQVEIISGENQDEERELHAESLAVINEWFEKYYSLAFGSMIITDKNTHKETRVPITASDRIIYAARITSDSLKTHLENNTPGYLFIIVKVDGHIIHILEAMKYTINDEEQEGHYYLANYLTTPKSIIDAEAEGSIRGAGTAAVNRLASYLKNKGIKYLHSDVISHPSARVKTKLGFEHDEL</sequence>
<organism evidence="1 2">
    <name type="scientific">Yersinia frederiksenii</name>
    <dbReference type="NCBI Taxonomy" id="29484"/>
    <lineage>
        <taxon>Bacteria</taxon>
        <taxon>Pseudomonadati</taxon>
        <taxon>Pseudomonadota</taxon>
        <taxon>Gammaproteobacteria</taxon>
        <taxon>Enterobacterales</taxon>
        <taxon>Yersiniaceae</taxon>
        <taxon>Yersinia</taxon>
    </lineage>
</organism>
<name>A0A380PVT1_YERFR</name>